<name>A0A2P5BHW1_PARAD</name>
<keyword evidence="2" id="KW-1185">Reference proteome</keyword>
<dbReference type="Proteomes" id="UP000237105">
    <property type="component" value="Unassembled WGS sequence"/>
</dbReference>
<gene>
    <name evidence="1" type="ORF">PanWU01x14_237700</name>
</gene>
<evidence type="ECO:0000313" key="2">
    <source>
        <dbReference type="Proteomes" id="UP000237105"/>
    </source>
</evidence>
<comment type="caution">
    <text evidence="1">The sequence shown here is derived from an EMBL/GenBank/DDBJ whole genome shotgun (WGS) entry which is preliminary data.</text>
</comment>
<dbReference type="EMBL" id="JXTB01000278">
    <property type="protein sequence ID" value="PON48375.1"/>
    <property type="molecule type" value="Genomic_DNA"/>
</dbReference>
<reference evidence="2" key="1">
    <citation type="submission" date="2016-06" db="EMBL/GenBank/DDBJ databases">
        <title>Parallel loss of symbiosis genes in relatives of nitrogen-fixing non-legume Parasponia.</title>
        <authorList>
            <person name="Van Velzen R."/>
            <person name="Holmer R."/>
            <person name="Bu F."/>
            <person name="Rutten L."/>
            <person name="Van Zeijl A."/>
            <person name="Liu W."/>
            <person name="Santuari L."/>
            <person name="Cao Q."/>
            <person name="Sharma T."/>
            <person name="Shen D."/>
            <person name="Roswanjaya Y."/>
            <person name="Wardhani T."/>
            <person name="Kalhor M.S."/>
            <person name="Jansen J."/>
            <person name="Van den Hoogen J."/>
            <person name="Gungor B."/>
            <person name="Hartog M."/>
            <person name="Hontelez J."/>
            <person name="Verver J."/>
            <person name="Yang W.-C."/>
            <person name="Schijlen E."/>
            <person name="Repin R."/>
            <person name="Schilthuizen M."/>
            <person name="Schranz E."/>
            <person name="Heidstra R."/>
            <person name="Miyata K."/>
            <person name="Fedorova E."/>
            <person name="Kohlen W."/>
            <person name="Bisseling T."/>
            <person name="Smit S."/>
            <person name="Geurts R."/>
        </authorList>
    </citation>
    <scope>NUCLEOTIDE SEQUENCE [LARGE SCALE GENOMIC DNA]</scope>
    <source>
        <strain evidence="2">cv. WU1-14</strain>
    </source>
</reference>
<protein>
    <submittedName>
        <fullName evidence="1">Uncharacterized protein</fullName>
    </submittedName>
</protein>
<evidence type="ECO:0000313" key="1">
    <source>
        <dbReference type="EMBL" id="PON48375.1"/>
    </source>
</evidence>
<organism evidence="1 2">
    <name type="scientific">Parasponia andersonii</name>
    <name type="common">Sponia andersonii</name>
    <dbReference type="NCBI Taxonomy" id="3476"/>
    <lineage>
        <taxon>Eukaryota</taxon>
        <taxon>Viridiplantae</taxon>
        <taxon>Streptophyta</taxon>
        <taxon>Embryophyta</taxon>
        <taxon>Tracheophyta</taxon>
        <taxon>Spermatophyta</taxon>
        <taxon>Magnoliopsida</taxon>
        <taxon>eudicotyledons</taxon>
        <taxon>Gunneridae</taxon>
        <taxon>Pentapetalae</taxon>
        <taxon>rosids</taxon>
        <taxon>fabids</taxon>
        <taxon>Rosales</taxon>
        <taxon>Cannabaceae</taxon>
        <taxon>Parasponia</taxon>
    </lineage>
</organism>
<dbReference type="AlphaFoldDB" id="A0A2P5BHW1"/>
<sequence length="97" mass="10798">MGLQPQKCGIAALKSWGYNANAMRPQPHFHRVVAPFSWHRCLSSMGLQHQVYDITAPKIGILASTLWHRSARFLSAVAPQCQKEAKNPDFAHDSSSI</sequence>
<accession>A0A2P5BHW1</accession>
<proteinExistence type="predicted"/>